<dbReference type="STRING" id="1777140.AWB79_01866"/>
<dbReference type="InterPro" id="IPR009061">
    <property type="entry name" value="DNA-bd_dom_put_sf"/>
</dbReference>
<dbReference type="InterPro" id="IPR011791">
    <property type="entry name" value="CadR-PbrR"/>
</dbReference>
<feature type="domain" description="HTH merR-type" evidence="2">
    <location>
        <begin position="1"/>
        <end position="69"/>
    </location>
</feature>
<dbReference type="PROSITE" id="PS50937">
    <property type="entry name" value="HTH_MERR_2"/>
    <property type="match status" value="1"/>
</dbReference>
<protein>
    <submittedName>
        <fullName evidence="3">MerR family transcriptional regulator</fullName>
    </submittedName>
</protein>
<dbReference type="GO" id="GO:0003700">
    <property type="term" value="F:DNA-binding transcription factor activity"/>
    <property type="evidence" value="ECO:0007669"/>
    <property type="project" value="InterPro"/>
</dbReference>
<evidence type="ECO:0000256" key="1">
    <source>
        <dbReference type="ARBA" id="ARBA00023125"/>
    </source>
</evidence>
<dbReference type="NCBIfam" id="TIGR02047">
    <property type="entry name" value="CadR-PbrR"/>
    <property type="match status" value="1"/>
</dbReference>
<dbReference type="Gene3D" id="1.10.1660.10">
    <property type="match status" value="1"/>
</dbReference>
<dbReference type="PANTHER" id="PTHR30204">
    <property type="entry name" value="REDOX-CYCLING DRUG-SENSING TRANSCRIPTIONAL ACTIVATOR SOXR"/>
    <property type="match status" value="1"/>
</dbReference>
<dbReference type="RefSeq" id="WP_061167114.1">
    <property type="nucleotide sequence ID" value="NZ_FCOA02000004.1"/>
</dbReference>
<gene>
    <name evidence="3" type="ORF">AWB79_01866</name>
</gene>
<dbReference type="GO" id="GO:0003677">
    <property type="term" value="F:DNA binding"/>
    <property type="evidence" value="ECO:0007669"/>
    <property type="project" value="UniProtKB-KW"/>
</dbReference>
<evidence type="ECO:0000313" key="3">
    <source>
        <dbReference type="EMBL" id="SAK52322.1"/>
    </source>
</evidence>
<keyword evidence="4" id="KW-1185">Reference proteome</keyword>
<dbReference type="Pfam" id="PF13411">
    <property type="entry name" value="MerR_1"/>
    <property type="match status" value="1"/>
</dbReference>
<name>A0A158A3D0_9BURK</name>
<dbReference type="GO" id="GO:0046872">
    <property type="term" value="F:metal ion binding"/>
    <property type="evidence" value="ECO:0007669"/>
    <property type="project" value="InterPro"/>
</dbReference>
<evidence type="ECO:0000259" key="2">
    <source>
        <dbReference type="PROSITE" id="PS50937"/>
    </source>
</evidence>
<comment type="caution">
    <text evidence="3">The sequence shown here is derived from an EMBL/GenBank/DDBJ whole genome shotgun (WGS) entry which is preliminary data.</text>
</comment>
<keyword evidence="1" id="KW-0238">DNA-binding</keyword>
<dbReference type="InterPro" id="IPR047057">
    <property type="entry name" value="MerR_fam"/>
</dbReference>
<dbReference type="PROSITE" id="PS00552">
    <property type="entry name" value="HTH_MERR_1"/>
    <property type="match status" value="1"/>
</dbReference>
<dbReference type="PRINTS" id="PR00040">
    <property type="entry name" value="HTHMERR"/>
</dbReference>
<evidence type="ECO:0000313" key="4">
    <source>
        <dbReference type="Proteomes" id="UP000054851"/>
    </source>
</evidence>
<dbReference type="SUPFAM" id="SSF46955">
    <property type="entry name" value="Putative DNA-binding domain"/>
    <property type="match status" value="1"/>
</dbReference>
<proteinExistence type="predicted"/>
<dbReference type="AlphaFoldDB" id="A0A158A3D0"/>
<dbReference type="EMBL" id="FCOA02000004">
    <property type="protein sequence ID" value="SAK52322.1"/>
    <property type="molecule type" value="Genomic_DNA"/>
</dbReference>
<accession>A0A158A3D0</accession>
<sequence length="143" mass="16091">MKIGELARITNCTPDTIRFYEKEGLLPQAARTEANYRTYDATHVERLRLIRNCRDLDMTHDEVRTLLAAVDGGSPNCCTVDSLVDEHIGHVGARIDELTKLREQLTALRKKCHGEHAVDDCGIVNELTSKKTPRPKDKKSHLG</sequence>
<reference evidence="3" key="1">
    <citation type="submission" date="2016-01" db="EMBL/GenBank/DDBJ databases">
        <authorList>
            <person name="Peeters C."/>
        </authorList>
    </citation>
    <scope>NUCLEOTIDE SEQUENCE</scope>
    <source>
        <strain evidence="3">LMG 29322</strain>
    </source>
</reference>
<dbReference type="SMART" id="SM00422">
    <property type="entry name" value="HTH_MERR"/>
    <property type="match status" value="1"/>
</dbReference>
<dbReference type="PANTHER" id="PTHR30204:SF92">
    <property type="entry name" value="HTH-TYPE TRANSCRIPTIONAL REGULATOR ZNTR"/>
    <property type="match status" value="1"/>
</dbReference>
<dbReference type="CDD" id="cd04784">
    <property type="entry name" value="HTH_CadR-PbrR"/>
    <property type="match status" value="1"/>
</dbReference>
<dbReference type="GO" id="GO:0045893">
    <property type="term" value="P:positive regulation of DNA-templated transcription"/>
    <property type="evidence" value="ECO:0007669"/>
    <property type="project" value="InterPro"/>
</dbReference>
<organism evidence="3 4">
    <name type="scientific">Caballeronia hypogeia</name>
    <dbReference type="NCBI Taxonomy" id="1777140"/>
    <lineage>
        <taxon>Bacteria</taxon>
        <taxon>Pseudomonadati</taxon>
        <taxon>Pseudomonadota</taxon>
        <taxon>Betaproteobacteria</taxon>
        <taxon>Burkholderiales</taxon>
        <taxon>Burkholderiaceae</taxon>
        <taxon>Caballeronia</taxon>
    </lineage>
</organism>
<dbReference type="Proteomes" id="UP000054851">
    <property type="component" value="Unassembled WGS sequence"/>
</dbReference>
<dbReference type="OrthoDB" id="9808480at2"/>
<dbReference type="InterPro" id="IPR000551">
    <property type="entry name" value="MerR-type_HTH_dom"/>
</dbReference>